<comment type="similarity">
    <text evidence="1 3">Belongs to the short-chain dehydrogenases/reductases (SDR) family.</text>
</comment>
<dbReference type="PROSITE" id="PS00061">
    <property type="entry name" value="ADH_SHORT"/>
    <property type="match status" value="1"/>
</dbReference>
<dbReference type="SMART" id="SM00822">
    <property type="entry name" value="PKS_KR"/>
    <property type="match status" value="1"/>
</dbReference>
<evidence type="ECO:0000256" key="1">
    <source>
        <dbReference type="ARBA" id="ARBA00006484"/>
    </source>
</evidence>
<dbReference type="Gene3D" id="3.40.50.720">
    <property type="entry name" value="NAD(P)-binding Rossmann-like Domain"/>
    <property type="match status" value="1"/>
</dbReference>
<dbReference type="PRINTS" id="PR00081">
    <property type="entry name" value="GDHRDH"/>
</dbReference>
<dbReference type="InterPro" id="IPR020904">
    <property type="entry name" value="Sc_DH/Rdtase_CS"/>
</dbReference>
<feature type="domain" description="Ketoreductase" evidence="4">
    <location>
        <begin position="6"/>
        <end position="188"/>
    </location>
</feature>
<dbReference type="FunFam" id="3.40.50.720:FF:000173">
    <property type="entry name" value="3-oxoacyl-[acyl-carrier protein] reductase"/>
    <property type="match status" value="1"/>
</dbReference>
<proteinExistence type="inferred from homology"/>
<protein>
    <submittedName>
        <fullName evidence="5">Short chain dehydrogenase</fullName>
    </submittedName>
</protein>
<reference evidence="5 6" key="1">
    <citation type="journal article" date="2018" name="Aquat. Microb. Ecol.">
        <title>Gammaproteobacterial methanotrophs dominate.</title>
        <authorList>
            <person name="Rissanen A.J."/>
            <person name="Saarenheimo J."/>
            <person name="Tiirola M."/>
            <person name="Peura S."/>
            <person name="Aalto S.L."/>
            <person name="Karvinen A."/>
            <person name="Nykanen H."/>
        </authorList>
    </citation>
    <scope>NUCLEOTIDE SEQUENCE [LARGE SCALE GENOMIC DNA]</scope>
    <source>
        <strain evidence="5">AMbin10</strain>
    </source>
</reference>
<dbReference type="GO" id="GO:0016616">
    <property type="term" value="F:oxidoreductase activity, acting on the CH-OH group of donors, NAD or NADP as acceptor"/>
    <property type="evidence" value="ECO:0007669"/>
    <property type="project" value="UniProtKB-ARBA"/>
</dbReference>
<dbReference type="PRINTS" id="PR00080">
    <property type="entry name" value="SDRFAMILY"/>
</dbReference>
<dbReference type="PANTHER" id="PTHR42760:SF135">
    <property type="entry name" value="BLL7886 PROTEIN"/>
    <property type="match status" value="1"/>
</dbReference>
<evidence type="ECO:0000313" key="5">
    <source>
        <dbReference type="EMBL" id="PZN78084.1"/>
    </source>
</evidence>
<dbReference type="SUPFAM" id="SSF51735">
    <property type="entry name" value="NAD(P)-binding Rossmann-fold domains"/>
    <property type="match status" value="1"/>
</dbReference>
<dbReference type="Proteomes" id="UP000249396">
    <property type="component" value="Unassembled WGS sequence"/>
</dbReference>
<dbReference type="InterPro" id="IPR002347">
    <property type="entry name" value="SDR_fam"/>
</dbReference>
<dbReference type="InterPro" id="IPR036291">
    <property type="entry name" value="NAD(P)-bd_dom_sf"/>
</dbReference>
<organism evidence="5 6">
    <name type="scientific">Candidatus Methylumidiphilus alinenensis</name>
    <dbReference type="NCBI Taxonomy" id="2202197"/>
    <lineage>
        <taxon>Bacteria</taxon>
        <taxon>Pseudomonadati</taxon>
        <taxon>Pseudomonadota</taxon>
        <taxon>Gammaproteobacteria</taxon>
        <taxon>Methylococcales</taxon>
        <taxon>Candidatus Methylumidiphilus</taxon>
    </lineage>
</organism>
<evidence type="ECO:0000256" key="2">
    <source>
        <dbReference type="ARBA" id="ARBA00023002"/>
    </source>
</evidence>
<dbReference type="NCBIfam" id="NF006072">
    <property type="entry name" value="PRK08217.1"/>
    <property type="match status" value="1"/>
</dbReference>
<evidence type="ECO:0000256" key="3">
    <source>
        <dbReference type="RuleBase" id="RU000363"/>
    </source>
</evidence>
<dbReference type="PANTHER" id="PTHR42760">
    <property type="entry name" value="SHORT-CHAIN DEHYDROGENASES/REDUCTASES FAMILY MEMBER"/>
    <property type="match status" value="1"/>
</dbReference>
<dbReference type="EMBL" id="QJPH01000325">
    <property type="protein sequence ID" value="PZN78084.1"/>
    <property type="molecule type" value="Genomic_DNA"/>
</dbReference>
<evidence type="ECO:0000313" key="6">
    <source>
        <dbReference type="Proteomes" id="UP000249396"/>
    </source>
</evidence>
<evidence type="ECO:0000259" key="4">
    <source>
        <dbReference type="SMART" id="SM00822"/>
    </source>
</evidence>
<name>A0A2W4SZM0_9GAMM</name>
<comment type="caution">
    <text evidence="5">The sequence shown here is derived from an EMBL/GenBank/DDBJ whole genome shotgun (WGS) entry which is preliminary data.</text>
</comment>
<dbReference type="GO" id="GO:0030497">
    <property type="term" value="P:fatty acid elongation"/>
    <property type="evidence" value="ECO:0007669"/>
    <property type="project" value="TreeGrafter"/>
</dbReference>
<dbReference type="Pfam" id="PF00106">
    <property type="entry name" value="adh_short"/>
    <property type="match status" value="1"/>
</dbReference>
<accession>A0A2W4SZM0</accession>
<dbReference type="InterPro" id="IPR057326">
    <property type="entry name" value="KR_dom"/>
</dbReference>
<keyword evidence="2" id="KW-0560">Oxidoreductase</keyword>
<gene>
    <name evidence="5" type="ORF">DM484_13490</name>
</gene>
<sequence length="247" mass="26856">MEIAGKNIVITGGARGLGRRFAEDVKKAGGKPYVLDVMQESLDTLKAETGIEGEIVDVSNEAAVEAFFEKFTAANGPADVLVNNAGITSDALFIKQKGDEITKFPFSNWEKVININLTGVFLCSREAAFHMVKHKVKGVIVNISSICRVGNFGQTNYSASKSAVDAMTVTWAKELSRYGIRVGAIAPGYINTEMVAKIKQEVLDKLIEKIPTGRLGEMEEISKTVQFIIANDFFTGRVIEVDGGMRI</sequence>
<dbReference type="AlphaFoldDB" id="A0A2W4SZM0"/>